<dbReference type="OrthoDB" id="1633927at2"/>
<sequence length="402" mass="46071">MPRHSSGTGNVLPVPPLDIEEVKFWLHIMEEHALFIKTGLPFDQTDLIEEASAFEREFKALRVRAEKLHNEKKFAELIADTMASLKEFIRYKSLLLGMSMTNKLGSALPPLFFDHIIREAEYFMAILEKIRAGKKLAVVKAQEADFWLRIMADHTKFIGSRLDPSERSLRGVVEGYEVEFDDLSMQSRDYVSFFEHKPMDLPAFNRFLQDSRAATMRLRDFKQAAYDMVIANRMLSTIPAALADHVRREAEHFLLVLAMIEKGIIKVEKDCVDMKYKHNTKYGMIVDEEVVDSVETADFVVAEEVDERDYVAEEEVIDDIELDYTPDNGREKVLPNIDSLDGNDISKEDPGEIKAKYQIKAEVIPEVAVEVPPQPTVAPKTEKKSKYKWGDNWPRQLGKVKA</sequence>
<name>A0A1W2EHF1_9FIRM</name>
<dbReference type="Pfam" id="PF11155">
    <property type="entry name" value="DUF2935"/>
    <property type="match status" value="2"/>
</dbReference>
<reference evidence="1 2" key="1">
    <citation type="submission" date="2017-04" db="EMBL/GenBank/DDBJ databases">
        <authorList>
            <person name="Afonso C.L."/>
            <person name="Miller P.J."/>
            <person name="Scott M.A."/>
            <person name="Spackman E."/>
            <person name="Goraichik I."/>
            <person name="Dimitrov K.M."/>
            <person name="Suarez D.L."/>
            <person name="Swayne D.E."/>
        </authorList>
    </citation>
    <scope>NUCLEOTIDE SEQUENCE [LARGE SCALE GENOMIC DNA]</scope>
    <source>
        <strain evidence="1 2">DSM 5090</strain>
    </source>
</reference>
<organism evidence="1 2">
    <name type="scientific">Sporomusa malonica</name>
    <dbReference type="NCBI Taxonomy" id="112901"/>
    <lineage>
        <taxon>Bacteria</taxon>
        <taxon>Bacillati</taxon>
        <taxon>Bacillota</taxon>
        <taxon>Negativicutes</taxon>
        <taxon>Selenomonadales</taxon>
        <taxon>Sporomusaceae</taxon>
        <taxon>Sporomusa</taxon>
    </lineage>
</organism>
<dbReference type="EMBL" id="FWXI01000024">
    <property type="protein sequence ID" value="SMD09130.1"/>
    <property type="molecule type" value="Genomic_DNA"/>
</dbReference>
<accession>A0A1W2EHF1</accession>
<evidence type="ECO:0000313" key="1">
    <source>
        <dbReference type="EMBL" id="SMD09130.1"/>
    </source>
</evidence>
<dbReference type="STRING" id="112901.SAMN04488500_12447"/>
<evidence type="ECO:0008006" key="3">
    <source>
        <dbReference type="Google" id="ProtNLM"/>
    </source>
</evidence>
<dbReference type="RefSeq" id="WP_084577872.1">
    <property type="nucleotide sequence ID" value="NZ_CP155572.1"/>
</dbReference>
<dbReference type="SUPFAM" id="SSF158430">
    <property type="entry name" value="Bacillus cereus metalloprotein-like"/>
    <property type="match status" value="2"/>
</dbReference>
<evidence type="ECO:0000313" key="2">
    <source>
        <dbReference type="Proteomes" id="UP000192738"/>
    </source>
</evidence>
<dbReference type="InterPro" id="IPR021328">
    <property type="entry name" value="CotB-like"/>
</dbReference>
<dbReference type="Proteomes" id="UP000192738">
    <property type="component" value="Unassembled WGS sequence"/>
</dbReference>
<proteinExistence type="predicted"/>
<keyword evidence="2" id="KW-1185">Reference proteome</keyword>
<protein>
    <recommendedName>
        <fullName evidence="3">DUF2935 domain-containing protein</fullName>
    </recommendedName>
</protein>
<dbReference type="AlphaFoldDB" id="A0A1W2EHF1"/>
<dbReference type="Gene3D" id="1.20.1260.120">
    <property type="entry name" value="Protein of unknown function DUF2935"/>
    <property type="match status" value="1"/>
</dbReference>
<gene>
    <name evidence="1" type="ORF">SAMN04488500_12447</name>
</gene>